<feature type="domain" description="Ketoreductase" evidence="4">
    <location>
        <begin position="7"/>
        <end position="183"/>
    </location>
</feature>
<dbReference type="CDD" id="cd05233">
    <property type="entry name" value="SDR_c"/>
    <property type="match status" value="1"/>
</dbReference>
<sequence>MNDLSGRRALVTGAARGIGLAIARRLVQGGARVALADLNADGAVAAANELGNGCIGLGCDVRSTDDVQAAVEATVKAFGGLDLLVNNAGIEIAKPITELTDEEFRHILDINVVGTFRCTKAVVPVMAASGGGAIVNLASAAGTAGGPLLSAYCASKGAVVRFTESAAIELRQVGIRVNAVCPGIIQTDMGDRLGAAVEAIAPIPFDDLVNLKQGRYGTPAEVAETVAFLASDEARFVNGSHYLLDGGLTANLF</sequence>
<dbReference type="GO" id="GO:0016491">
    <property type="term" value="F:oxidoreductase activity"/>
    <property type="evidence" value="ECO:0007669"/>
    <property type="project" value="UniProtKB-KW"/>
</dbReference>
<dbReference type="NCBIfam" id="NF005559">
    <property type="entry name" value="PRK07231.1"/>
    <property type="match status" value="1"/>
</dbReference>
<dbReference type="RefSeq" id="WP_069418821.1">
    <property type="nucleotide sequence ID" value="NZ_CBCRZH010000045.1"/>
</dbReference>
<proteinExistence type="inferred from homology"/>
<evidence type="ECO:0000256" key="3">
    <source>
        <dbReference type="ARBA" id="ARBA00023027"/>
    </source>
</evidence>
<name>A0A1E3SGS0_MYCIE</name>
<dbReference type="FunFam" id="3.40.50.720:FF:000084">
    <property type="entry name" value="Short-chain dehydrogenase reductase"/>
    <property type="match status" value="1"/>
</dbReference>
<dbReference type="EMBL" id="MVHT01000019">
    <property type="protein sequence ID" value="ORB07469.1"/>
    <property type="molecule type" value="Genomic_DNA"/>
</dbReference>
<dbReference type="InterPro" id="IPR020904">
    <property type="entry name" value="Sc_DH/Rdtase_CS"/>
</dbReference>
<evidence type="ECO:0000256" key="1">
    <source>
        <dbReference type="ARBA" id="ARBA00006484"/>
    </source>
</evidence>
<evidence type="ECO:0000313" key="6">
    <source>
        <dbReference type="Proteomes" id="UP000192739"/>
    </source>
</evidence>
<gene>
    <name evidence="5" type="ORF">BST27_09470</name>
</gene>
<dbReference type="PROSITE" id="PS00061">
    <property type="entry name" value="ADH_SHORT"/>
    <property type="match status" value="1"/>
</dbReference>
<dbReference type="PRINTS" id="PR00081">
    <property type="entry name" value="GDHRDH"/>
</dbReference>
<reference evidence="5 6" key="1">
    <citation type="submission" date="2017-02" db="EMBL/GenBank/DDBJ databases">
        <title>The new phylogeny of genus Mycobacterium.</title>
        <authorList>
            <person name="Tortoli E."/>
            <person name="Trovato A."/>
            <person name="Cirillo D.M."/>
        </authorList>
    </citation>
    <scope>NUCLEOTIDE SEQUENCE [LARGE SCALE GENOMIC DNA]</scope>
    <source>
        <strain evidence="5 6">DSM 44049</strain>
    </source>
</reference>
<dbReference type="PANTHER" id="PTHR24321">
    <property type="entry name" value="DEHYDROGENASES, SHORT CHAIN"/>
    <property type="match status" value="1"/>
</dbReference>
<keyword evidence="6" id="KW-1185">Reference proteome</keyword>
<dbReference type="Gene3D" id="3.40.50.720">
    <property type="entry name" value="NAD(P)-binding Rossmann-like Domain"/>
    <property type="match status" value="1"/>
</dbReference>
<comment type="similarity">
    <text evidence="1">Belongs to the short-chain dehydrogenases/reductases (SDR) family.</text>
</comment>
<dbReference type="SUPFAM" id="SSF51735">
    <property type="entry name" value="NAD(P)-binding Rossmann-fold domains"/>
    <property type="match status" value="1"/>
</dbReference>
<keyword evidence="3" id="KW-0520">NAD</keyword>
<dbReference type="AlphaFoldDB" id="A0A1E3SGS0"/>
<accession>A0A1E3SGS0</accession>
<organism evidence="5 6">
    <name type="scientific">Mycobacterium intermedium</name>
    <dbReference type="NCBI Taxonomy" id="28445"/>
    <lineage>
        <taxon>Bacteria</taxon>
        <taxon>Bacillati</taxon>
        <taxon>Actinomycetota</taxon>
        <taxon>Actinomycetes</taxon>
        <taxon>Mycobacteriales</taxon>
        <taxon>Mycobacteriaceae</taxon>
        <taxon>Mycobacterium</taxon>
        <taxon>Mycobacterium simiae complex</taxon>
    </lineage>
</organism>
<evidence type="ECO:0000259" key="4">
    <source>
        <dbReference type="SMART" id="SM00822"/>
    </source>
</evidence>
<dbReference type="InterPro" id="IPR057326">
    <property type="entry name" value="KR_dom"/>
</dbReference>
<dbReference type="InterPro" id="IPR036291">
    <property type="entry name" value="NAD(P)-bd_dom_sf"/>
</dbReference>
<dbReference type="OrthoDB" id="7064009at2"/>
<dbReference type="SMART" id="SM00822">
    <property type="entry name" value="PKS_KR"/>
    <property type="match status" value="1"/>
</dbReference>
<protein>
    <submittedName>
        <fullName evidence="5">Short-chain dehydrogenase</fullName>
    </submittedName>
</protein>
<dbReference type="Pfam" id="PF13561">
    <property type="entry name" value="adh_short_C2"/>
    <property type="match status" value="1"/>
</dbReference>
<dbReference type="PRINTS" id="PR00080">
    <property type="entry name" value="SDRFAMILY"/>
</dbReference>
<keyword evidence="2" id="KW-0560">Oxidoreductase</keyword>
<dbReference type="Proteomes" id="UP000192739">
    <property type="component" value="Unassembled WGS sequence"/>
</dbReference>
<evidence type="ECO:0000256" key="2">
    <source>
        <dbReference type="ARBA" id="ARBA00023002"/>
    </source>
</evidence>
<dbReference type="STRING" id="28445.BHQ20_09255"/>
<dbReference type="PANTHER" id="PTHR24321:SF8">
    <property type="entry name" value="ESTRADIOL 17-BETA-DEHYDROGENASE 8-RELATED"/>
    <property type="match status" value="1"/>
</dbReference>
<evidence type="ECO:0000313" key="5">
    <source>
        <dbReference type="EMBL" id="ORB07469.1"/>
    </source>
</evidence>
<comment type="caution">
    <text evidence="5">The sequence shown here is derived from an EMBL/GenBank/DDBJ whole genome shotgun (WGS) entry which is preliminary data.</text>
</comment>
<dbReference type="InterPro" id="IPR002347">
    <property type="entry name" value="SDR_fam"/>
</dbReference>